<proteinExistence type="predicted"/>
<keyword evidence="2" id="KW-0472">Membrane</keyword>
<dbReference type="EMBL" id="BEHY01000040">
    <property type="protein sequence ID" value="GBD09400.1"/>
    <property type="molecule type" value="Genomic_DNA"/>
</dbReference>
<evidence type="ECO:0000313" key="4">
    <source>
        <dbReference type="Proteomes" id="UP000236642"/>
    </source>
</evidence>
<sequence>METLWAWLQSLAPVLYGGIGLLLLITLGQVWRAYRRLLRAFFRVEREMAAMDLIGGLARAAFLLALGLGLWLLVGPGILAPSSTPSTLPAPTSIPSPTVPGLRRPTPGISPSPGFPRTPSPSPLPSPSPSPVPSPSPTATPTPLRVHCPDPNAQIEFPPPGQVISQPIALIGTATHPAFQFYKMEIQGPYTGGQWVTLGDIVRQPVIRGQLWIFDPRPFFPQPGRYRLRVVVVDIAAREAALCEIPVVIAPPESGG</sequence>
<dbReference type="AlphaFoldDB" id="A0A2H5Y7I5"/>
<gene>
    <name evidence="3" type="ORF">HRbin22_01654</name>
</gene>
<feature type="compositionally biased region" description="Pro residues" evidence="1">
    <location>
        <begin position="108"/>
        <end position="140"/>
    </location>
</feature>
<reference evidence="4" key="1">
    <citation type="submission" date="2017-09" db="EMBL/GenBank/DDBJ databases">
        <title>Metaegenomics of thermophilic ammonia-oxidizing enrichment culture.</title>
        <authorList>
            <person name="Kato S."/>
            <person name="Suzuki K."/>
        </authorList>
    </citation>
    <scope>NUCLEOTIDE SEQUENCE [LARGE SCALE GENOMIC DNA]</scope>
</reference>
<name>A0A2H5Y7I5_9CHLR</name>
<protein>
    <submittedName>
        <fullName evidence="3">Uncharacterized protein</fullName>
    </submittedName>
</protein>
<organism evidence="3 4">
    <name type="scientific">Candidatus Thermoflexus japonica</name>
    <dbReference type="NCBI Taxonomy" id="2035417"/>
    <lineage>
        <taxon>Bacteria</taxon>
        <taxon>Bacillati</taxon>
        <taxon>Chloroflexota</taxon>
        <taxon>Thermoflexia</taxon>
        <taxon>Thermoflexales</taxon>
        <taxon>Thermoflexaceae</taxon>
        <taxon>Thermoflexus</taxon>
    </lineage>
</organism>
<evidence type="ECO:0000256" key="1">
    <source>
        <dbReference type="SAM" id="MobiDB-lite"/>
    </source>
</evidence>
<feature type="region of interest" description="Disordered" evidence="1">
    <location>
        <begin position="84"/>
        <end position="150"/>
    </location>
</feature>
<feature type="transmembrane region" description="Helical" evidence="2">
    <location>
        <begin position="49"/>
        <end position="74"/>
    </location>
</feature>
<feature type="transmembrane region" description="Helical" evidence="2">
    <location>
        <begin position="6"/>
        <end position="28"/>
    </location>
</feature>
<evidence type="ECO:0000313" key="3">
    <source>
        <dbReference type="EMBL" id="GBD09400.1"/>
    </source>
</evidence>
<evidence type="ECO:0000256" key="2">
    <source>
        <dbReference type="SAM" id="Phobius"/>
    </source>
</evidence>
<keyword evidence="2" id="KW-0812">Transmembrane</keyword>
<dbReference type="Proteomes" id="UP000236642">
    <property type="component" value="Unassembled WGS sequence"/>
</dbReference>
<keyword evidence="2" id="KW-1133">Transmembrane helix</keyword>
<comment type="caution">
    <text evidence="3">The sequence shown here is derived from an EMBL/GenBank/DDBJ whole genome shotgun (WGS) entry which is preliminary data.</text>
</comment>
<accession>A0A2H5Y7I5</accession>